<feature type="transmembrane region" description="Helical" evidence="6">
    <location>
        <begin position="107"/>
        <end position="125"/>
    </location>
</feature>
<protein>
    <recommendedName>
        <fullName evidence="7">Bacterial sugar transferase domain-containing protein</fullName>
    </recommendedName>
</protein>
<dbReference type="PANTHER" id="PTHR30576:SF0">
    <property type="entry name" value="UNDECAPRENYL-PHOSPHATE N-ACETYLGALACTOSAMINYL 1-PHOSPHATE TRANSFERASE-RELATED"/>
    <property type="match status" value="1"/>
</dbReference>
<keyword evidence="4 6" id="KW-1133">Transmembrane helix</keyword>
<feature type="domain" description="Bacterial sugar transferase" evidence="7">
    <location>
        <begin position="284"/>
        <end position="473"/>
    </location>
</feature>
<evidence type="ECO:0000256" key="5">
    <source>
        <dbReference type="ARBA" id="ARBA00023136"/>
    </source>
</evidence>
<keyword evidence="5 6" id="KW-0472">Membrane</keyword>
<reference evidence="8" key="1">
    <citation type="submission" date="2018-05" db="EMBL/GenBank/DDBJ databases">
        <authorList>
            <person name="Lanie J.A."/>
            <person name="Ng W.-L."/>
            <person name="Kazmierczak K.M."/>
            <person name="Andrzejewski T.M."/>
            <person name="Davidsen T.M."/>
            <person name="Wayne K.J."/>
            <person name="Tettelin H."/>
            <person name="Glass J.I."/>
            <person name="Rusch D."/>
            <person name="Podicherti R."/>
            <person name="Tsui H.-C.T."/>
            <person name="Winkler M.E."/>
        </authorList>
    </citation>
    <scope>NUCLEOTIDE SEQUENCE</scope>
</reference>
<evidence type="ECO:0000313" key="8">
    <source>
        <dbReference type="EMBL" id="SVA26544.1"/>
    </source>
</evidence>
<keyword evidence="3 6" id="KW-0812">Transmembrane</keyword>
<gene>
    <name evidence="8" type="ORF">METZ01_LOCUS79398</name>
</gene>
<evidence type="ECO:0000256" key="2">
    <source>
        <dbReference type="ARBA" id="ARBA00022679"/>
    </source>
</evidence>
<dbReference type="EMBL" id="UINC01006273">
    <property type="protein sequence ID" value="SVA26544.1"/>
    <property type="molecule type" value="Genomic_DNA"/>
</dbReference>
<dbReference type="AlphaFoldDB" id="A0A381UEZ1"/>
<dbReference type="GO" id="GO:0016020">
    <property type="term" value="C:membrane"/>
    <property type="evidence" value="ECO:0007669"/>
    <property type="project" value="UniProtKB-SubCell"/>
</dbReference>
<comment type="subcellular location">
    <subcellularLocation>
        <location evidence="1">Membrane</location>
        <topology evidence="1">Multi-pass membrane protein</topology>
    </subcellularLocation>
</comment>
<keyword evidence="2" id="KW-0808">Transferase</keyword>
<evidence type="ECO:0000256" key="3">
    <source>
        <dbReference type="ARBA" id="ARBA00022692"/>
    </source>
</evidence>
<feature type="transmembrane region" description="Helical" evidence="6">
    <location>
        <begin position="286"/>
        <end position="310"/>
    </location>
</feature>
<proteinExistence type="predicted"/>
<evidence type="ECO:0000256" key="4">
    <source>
        <dbReference type="ARBA" id="ARBA00022989"/>
    </source>
</evidence>
<sequence length="477" mass="55596">MLREQAKLFAFLNRLADHGLLIISIAVGILAEQTYHDKPLSVIDEKSFHLIMVPIVLAFWHLLFVVYDKEHLYRRTSYDTFFTNQLFIALIGFAFLISISFLSKTELFYRSTIIAFILISFGLLVSKRWLVKFYLENIRRRGRNTRYIMIVGSKKRAQKLMDEFKHHEEYGYIVTHVLDPNISVAGEKFNTLTVEPIDRLNSILLKEPIDEVFFALPPKKIPEFAEKLDYLNSLGINFHIMVNLDAFSKGIKNLNVKPFMDEWYDLPVISFNPVDKKLFKLIIKTYVEFILSLGITIVFLPVLILVPIMIKFGSKGPVFFSQTRVGYHGRKFNLLKFRTMEMDAESKLSELMEDNEQSGPVFKMDDDPRITGIGKFLRKFSLDELPQLYNVIRGEMNLVGPRPPIPSEVEHYKPEWHRRLNMKPGITGLWQISGRNEIVDFEDWVALDLKYIDEWSLKLDMKIILQTIPHMFKGSGK</sequence>
<dbReference type="Gene3D" id="3.40.50.720">
    <property type="entry name" value="NAD(P)-binding Rossmann-like Domain"/>
    <property type="match status" value="1"/>
</dbReference>
<evidence type="ECO:0000259" key="7">
    <source>
        <dbReference type="Pfam" id="PF02397"/>
    </source>
</evidence>
<feature type="transmembrane region" description="Helical" evidence="6">
    <location>
        <begin position="51"/>
        <end position="68"/>
    </location>
</feature>
<dbReference type="Pfam" id="PF13727">
    <property type="entry name" value="CoA_binding_3"/>
    <property type="match status" value="1"/>
</dbReference>
<feature type="transmembrane region" description="Helical" evidence="6">
    <location>
        <begin position="80"/>
        <end position="101"/>
    </location>
</feature>
<dbReference type="PANTHER" id="PTHR30576">
    <property type="entry name" value="COLANIC BIOSYNTHESIS UDP-GLUCOSE LIPID CARRIER TRANSFERASE"/>
    <property type="match status" value="1"/>
</dbReference>
<dbReference type="InterPro" id="IPR017475">
    <property type="entry name" value="EPS_sugar_tfrase"/>
</dbReference>
<dbReference type="NCBIfam" id="TIGR03025">
    <property type="entry name" value="EPS_sugtrans"/>
    <property type="match status" value="1"/>
</dbReference>
<dbReference type="GO" id="GO:0016780">
    <property type="term" value="F:phosphotransferase activity, for other substituted phosphate groups"/>
    <property type="evidence" value="ECO:0007669"/>
    <property type="project" value="TreeGrafter"/>
</dbReference>
<evidence type="ECO:0000256" key="6">
    <source>
        <dbReference type="SAM" id="Phobius"/>
    </source>
</evidence>
<dbReference type="InterPro" id="IPR003362">
    <property type="entry name" value="Bact_transf"/>
</dbReference>
<dbReference type="Pfam" id="PF02397">
    <property type="entry name" value="Bac_transf"/>
    <property type="match status" value="1"/>
</dbReference>
<feature type="transmembrane region" description="Helical" evidence="6">
    <location>
        <begin position="12"/>
        <end position="31"/>
    </location>
</feature>
<evidence type="ECO:0000256" key="1">
    <source>
        <dbReference type="ARBA" id="ARBA00004141"/>
    </source>
</evidence>
<organism evidence="8">
    <name type="scientific">marine metagenome</name>
    <dbReference type="NCBI Taxonomy" id="408172"/>
    <lineage>
        <taxon>unclassified sequences</taxon>
        <taxon>metagenomes</taxon>
        <taxon>ecological metagenomes</taxon>
    </lineage>
</organism>
<accession>A0A381UEZ1</accession>
<name>A0A381UEZ1_9ZZZZ</name>